<dbReference type="Gene3D" id="3.30.1490.480">
    <property type="entry name" value="Endolytic murein transglycosylase"/>
    <property type="match status" value="1"/>
</dbReference>
<dbReference type="EC" id="4.2.2.29" evidence="7"/>
<keyword evidence="1 7" id="KW-1003">Cell membrane</keyword>
<gene>
    <name evidence="7" type="primary">mltG</name>
    <name evidence="8" type="ORF">COV04_03415</name>
</gene>
<reference evidence="8 9" key="1">
    <citation type="submission" date="2017-09" db="EMBL/GenBank/DDBJ databases">
        <title>Depth-based differentiation of microbial function through sediment-hosted aquifers and enrichment of novel symbionts in the deep terrestrial subsurface.</title>
        <authorList>
            <person name="Probst A.J."/>
            <person name="Ladd B."/>
            <person name="Jarett J.K."/>
            <person name="Geller-Mcgrath D.E."/>
            <person name="Sieber C.M."/>
            <person name="Emerson J.B."/>
            <person name="Anantharaman K."/>
            <person name="Thomas B.C."/>
            <person name="Malmstrom R."/>
            <person name="Stieglmeier M."/>
            <person name="Klingl A."/>
            <person name="Woyke T."/>
            <person name="Ryan C.M."/>
            <person name="Banfield J.F."/>
        </authorList>
    </citation>
    <scope>NUCLEOTIDE SEQUENCE [LARGE SCALE GENOMIC DNA]</scope>
    <source>
        <strain evidence="8">CG10_big_fil_rev_8_21_14_0_10_48_11</strain>
    </source>
</reference>
<proteinExistence type="inferred from homology"/>
<dbReference type="AlphaFoldDB" id="A0A2M8LDV1"/>
<accession>A0A2M8LDV1</accession>
<comment type="function">
    <text evidence="7">Functions as a peptidoglycan terminase that cleaves nascent peptidoglycan strands endolytically to terminate their elongation.</text>
</comment>
<evidence type="ECO:0000256" key="4">
    <source>
        <dbReference type="ARBA" id="ARBA00023136"/>
    </source>
</evidence>
<evidence type="ECO:0000256" key="6">
    <source>
        <dbReference type="ARBA" id="ARBA00023316"/>
    </source>
</evidence>
<keyword evidence="4 7" id="KW-0472">Membrane</keyword>
<dbReference type="GO" id="GO:0009252">
    <property type="term" value="P:peptidoglycan biosynthetic process"/>
    <property type="evidence" value="ECO:0007669"/>
    <property type="project" value="UniProtKB-UniRule"/>
</dbReference>
<name>A0A2M8LDV1_9BACT</name>
<dbReference type="CDD" id="cd08010">
    <property type="entry name" value="MltG_like"/>
    <property type="match status" value="1"/>
</dbReference>
<comment type="caution">
    <text evidence="8">The sequence shown here is derived from an EMBL/GenBank/DDBJ whole genome shotgun (WGS) entry which is preliminary data.</text>
</comment>
<evidence type="ECO:0000256" key="3">
    <source>
        <dbReference type="ARBA" id="ARBA00022989"/>
    </source>
</evidence>
<dbReference type="Pfam" id="PF02618">
    <property type="entry name" value="YceG"/>
    <property type="match status" value="1"/>
</dbReference>
<keyword evidence="3 7" id="KW-1133">Transmembrane helix</keyword>
<comment type="catalytic activity">
    <reaction evidence="7">
        <text>a peptidoglycan chain = a peptidoglycan chain with N-acetyl-1,6-anhydromuramyl-[peptide] at the reducing end + a peptidoglycan chain with N-acetylglucosamine at the non-reducing end.</text>
        <dbReference type="EC" id="4.2.2.29"/>
    </reaction>
</comment>
<dbReference type="InterPro" id="IPR003770">
    <property type="entry name" value="MLTG-like"/>
</dbReference>
<dbReference type="EMBL" id="PFET01000012">
    <property type="protein sequence ID" value="PJE75621.1"/>
    <property type="molecule type" value="Genomic_DNA"/>
</dbReference>
<dbReference type="NCBIfam" id="TIGR00247">
    <property type="entry name" value="endolytic transglycosylase MltG"/>
    <property type="match status" value="1"/>
</dbReference>
<organism evidence="8 9">
    <name type="scientific">Candidatus Uhrbacteria bacterium CG10_big_fil_rev_8_21_14_0_10_48_11</name>
    <dbReference type="NCBI Taxonomy" id="1975037"/>
    <lineage>
        <taxon>Bacteria</taxon>
        <taxon>Candidatus Uhriibacteriota</taxon>
    </lineage>
</organism>
<sequence>MSSKLSSVFFLLVVGLVLSLLLYLGTFAGGIFRSPGGDASPVHFVITKNENLGSIAQDLREKGLIVSTRTFEAYVWLRGWSRSLQAGEYTLGYDLNVRELAQILASGSDAASERTITIIEGWTIDDIARYLEKQGVVTADDFRQALDRLADHETVSVLADKPASASLEGYLFPDSYRIFKGASADEVASKMLNTLDQKLAPDLRSAIAKRGQSIFTTLTVASILEKEIRDPADLPIAADVIYKRLGVGELLQSDATLNYLLATGNKKPQLTFEDLKNPSSYNTYVHPGLPPGPIANPGLAAIKAAIYPDTNDYWYFLTDKEGHTHFAKDYETHLANKRKYLDN</sequence>
<dbReference type="GO" id="GO:0008932">
    <property type="term" value="F:lytic endotransglycosylase activity"/>
    <property type="evidence" value="ECO:0007669"/>
    <property type="project" value="UniProtKB-UniRule"/>
</dbReference>
<comment type="similarity">
    <text evidence="7">Belongs to the transglycosylase MltG family.</text>
</comment>
<dbReference type="PANTHER" id="PTHR30518">
    <property type="entry name" value="ENDOLYTIC MUREIN TRANSGLYCOSYLASE"/>
    <property type="match status" value="1"/>
</dbReference>
<dbReference type="GO" id="GO:0071555">
    <property type="term" value="P:cell wall organization"/>
    <property type="evidence" value="ECO:0007669"/>
    <property type="project" value="UniProtKB-KW"/>
</dbReference>
<dbReference type="Proteomes" id="UP000231152">
    <property type="component" value="Unassembled WGS sequence"/>
</dbReference>
<dbReference type="GO" id="GO:0005886">
    <property type="term" value="C:plasma membrane"/>
    <property type="evidence" value="ECO:0007669"/>
    <property type="project" value="UniProtKB-UniRule"/>
</dbReference>
<evidence type="ECO:0000256" key="5">
    <source>
        <dbReference type="ARBA" id="ARBA00023239"/>
    </source>
</evidence>
<keyword evidence="5 7" id="KW-0456">Lyase</keyword>
<feature type="site" description="Important for catalytic activity" evidence="7">
    <location>
        <position position="227"/>
    </location>
</feature>
<protein>
    <recommendedName>
        <fullName evidence="7">Endolytic murein transglycosylase</fullName>
        <ecNumber evidence="7">4.2.2.29</ecNumber>
    </recommendedName>
    <alternativeName>
        <fullName evidence="7">Peptidoglycan lytic transglycosylase</fullName>
    </alternativeName>
    <alternativeName>
        <fullName evidence="7">Peptidoglycan polymerization terminase</fullName>
    </alternativeName>
</protein>
<evidence type="ECO:0000256" key="2">
    <source>
        <dbReference type="ARBA" id="ARBA00022692"/>
    </source>
</evidence>
<keyword evidence="2 7" id="KW-0812">Transmembrane</keyword>
<evidence type="ECO:0000313" key="8">
    <source>
        <dbReference type="EMBL" id="PJE75621.1"/>
    </source>
</evidence>
<evidence type="ECO:0000313" key="9">
    <source>
        <dbReference type="Proteomes" id="UP000231152"/>
    </source>
</evidence>
<dbReference type="PANTHER" id="PTHR30518:SF2">
    <property type="entry name" value="ENDOLYTIC MUREIN TRANSGLYCOSYLASE"/>
    <property type="match status" value="1"/>
</dbReference>
<dbReference type="HAMAP" id="MF_02065">
    <property type="entry name" value="MltG"/>
    <property type="match status" value="1"/>
</dbReference>
<keyword evidence="6 7" id="KW-0961">Cell wall biogenesis/degradation</keyword>
<evidence type="ECO:0000256" key="7">
    <source>
        <dbReference type="HAMAP-Rule" id="MF_02065"/>
    </source>
</evidence>
<evidence type="ECO:0000256" key="1">
    <source>
        <dbReference type="ARBA" id="ARBA00022475"/>
    </source>
</evidence>